<evidence type="ECO:0000259" key="9">
    <source>
        <dbReference type="Pfam" id="PF00082"/>
    </source>
</evidence>
<evidence type="ECO:0000256" key="3">
    <source>
        <dbReference type="ARBA" id="ARBA00022801"/>
    </source>
</evidence>
<dbReference type="Proteomes" id="UP000266861">
    <property type="component" value="Unassembled WGS sequence"/>
</dbReference>
<dbReference type="PANTHER" id="PTHR43806:SF11">
    <property type="entry name" value="CEREVISIN-RELATED"/>
    <property type="match status" value="1"/>
</dbReference>
<dbReference type="GO" id="GO:0005615">
    <property type="term" value="C:extracellular space"/>
    <property type="evidence" value="ECO:0007669"/>
    <property type="project" value="TreeGrafter"/>
</dbReference>
<dbReference type="AlphaFoldDB" id="A0A397ISB9"/>
<dbReference type="PANTHER" id="PTHR43806">
    <property type="entry name" value="PEPTIDASE S8"/>
    <property type="match status" value="1"/>
</dbReference>
<evidence type="ECO:0000256" key="2">
    <source>
        <dbReference type="ARBA" id="ARBA00022670"/>
    </source>
</evidence>
<comment type="similarity">
    <text evidence="1 5 6">Belongs to the peptidase S8 family.</text>
</comment>
<evidence type="ECO:0000256" key="6">
    <source>
        <dbReference type="RuleBase" id="RU003355"/>
    </source>
</evidence>
<dbReference type="GO" id="GO:0006508">
    <property type="term" value="P:proteolysis"/>
    <property type="evidence" value="ECO:0007669"/>
    <property type="project" value="UniProtKB-KW"/>
</dbReference>
<dbReference type="OrthoDB" id="206201at2759"/>
<accession>A0A397ISB9</accession>
<protein>
    <recommendedName>
        <fullName evidence="9">Peptidase S8/S53 domain-containing protein</fullName>
    </recommendedName>
</protein>
<organism evidence="10 11">
    <name type="scientific">Diversispora epigaea</name>
    <dbReference type="NCBI Taxonomy" id="1348612"/>
    <lineage>
        <taxon>Eukaryota</taxon>
        <taxon>Fungi</taxon>
        <taxon>Fungi incertae sedis</taxon>
        <taxon>Mucoromycota</taxon>
        <taxon>Glomeromycotina</taxon>
        <taxon>Glomeromycetes</taxon>
        <taxon>Diversisporales</taxon>
        <taxon>Diversisporaceae</taxon>
        <taxon>Diversispora</taxon>
    </lineage>
</organism>
<evidence type="ECO:0000313" key="10">
    <source>
        <dbReference type="EMBL" id="RHZ75560.1"/>
    </source>
</evidence>
<dbReference type="InterPro" id="IPR050131">
    <property type="entry name" value="Peptidase_S8_subtilisin-like"/>
</dbReference>
<dbReference type="STRING" id="1348612.A0A397ISB9"/>
<dbReference type="PROSITE" id="PS00138">
    <property type="entry name" value="SUBTILASE_SER"/>
    <property type="match status" value="1"/>
</dbReference>
<dbReference type="CDD" id="cd04077">
    <property type="entry name" value="Peptidases_S8_PCSK9_ProteinaseK_like"/>
    <property type="match status" value="1"/>
</dbReference>
<dbReference type="InterPro" id="IPR034193">
    <property type="entry name" value="PCSK9_ProteinaseK-like"/>
</dbReference>
<feature type="region of interest" description="Disordered" evidence="7">
    <location>
        <begin position="128"/>
        <end position="152"/>
    </location>
</feature>
<dbReference type="InterPro" id="IPR000209">
    <property type="entry name" value="Peptidase_S8/S53_dom"/>
</dbReference>
<feature type="domain" description="Peptidase S8/S53" evidence="9">
    <location>
        <begin position="227"/>
        <end position="479"/>
    </location>
</feature>
<keyword evidence="3 5" id="KW-0378">Hydrolase</keyword>
<feature type="region of interest" description="Disordered" evidence="7">
    <location>
        <begin position="420"/>
        <end position="439"/>
    </location>
</feature>
<feature type="signal peptide" evidence="8">
    <location>
        <begin position="1"/>
        <end position="20"/>
    </location>
</feature>
<keyword evidence="4 5" id="KW-0720">Serine protease</keyword>
<dbReference type="EMBL" id="PQFF01000197">
    <property type="protein sequence ID" value="RHZ75560.1"/>
    <property type="molecule type" value="Genomic_DNA"/>
</dbReference>
<dbReference type="PRINTS" id="PR00723">
    <property type="entry name" value="SUBTILISIN"/>
</dbReference>
<evidence type="ECO:0000256" key="4">
    <source>
        <dbReference type="ARBA" id="ARBA00022825"/>
    </source>
</evidence>
<feature type="active site" description="Charge relay system" evidence="5">
    <location>
        <position position="272"/>
    </location>
</feature>
<evidence type="ECO:0000256" key="1">
    <source>
        <dbReference type="ARBA" id="ARBA00011073"/>
    </source>
</evidence>
<dbReference type="InterPro" id="IPR015500">
    <property type="entry name" value="Peptidase_S8_subtilisin-rel"/>
</dbReference>
<evidence type="ECO:0000256" key="8">
    <source>
        <dbReference type="SAM" id="SignalP"/>
    </source>
</evidence>
<dbReference type="PROSITE" id="PS51892">
    <property type="entry name" value="SUBTILASE"/>
    <property type="match status" value="1"/>
</dbReference>
<dbReference type="GO" id="GO:0004252">
    <property type="term" value="F:serine-type endopeptidase activity"/>
    <property type="evidence" value="ECO:0007669"/>
    <property type="project" value="UniProtKB-UniRule"/>
</dbReference>
<evidence type="ECO:0000256" key="7">
    <source>
        <dbReference type="SAM" id="MobiDB-lite"/>
    </source>
</evidence>
<name>A0A397ISB9_9GLOM</name>
<feature type="compositionally biased region" description="Basic and acidic residues" evidence="7">
    <location>
        <begin position="138"/>
        <end position="152"/>
    </location>
</feature>
<dbReference type="InterPro" id="IPR023827">
    <property type="entry name" value="Peptidase_S8_Asp-AS"/>
</dbReference>
<evidence type="ECO:0000256" key="5">
    <source>
        <dbReference type="PROSITE-ProRule" id="PRU01240"/>
    </source>
</evidence>
<sequence length="489" mass="54026">MIFFYIFFNLFIFISPTSRAAVTTTTDTTITTTTTTTVASIASVTNSFQNNNNDDDNDNNNNDNNTSQYIIMFRSSPSPELIQNLTNYYKNVGQLISFSDNLYMLPGEFDQKFLEKFKNQIEIVNSNKIDDDNYDNNNRNDKNDKNDNDERKPWIVVTDGIVRTMDHVPLMNDKSDKSDKRERTINYENAITTEELVSKQEDNWGLDRIDQRYLPLTKTYSYPESAGKDVDVYVIDTGIYVDHPEFEGRAKWGITTIQDDNNNTVDMDVNGHGSFVAAIIGGKTFGVAKKVNLISVKTLGVDGTGSSRNVLYGLEYVLQSHKSKGNNTKSVANLSIGTSYNRAINVAVNELVRKGIVITAAAGNGDESGQGLNACYFSPASSRSAITVGSTNNDDVRSVFSNYGECINLFAPGEEVVSLNPFTDNNNNNDNTDDSTIDSGTSFSSPYVAGVAALLLSEINSSFTSREITNLIENMATKDIVKGLELTNT</sequence>
<feature type="chain" id="PRO_5017217587" description="Peptidase S8/S53 domain-containing protein" evidence="8">
    <location>
        <begin position="21"/>
        <end position="489"/>
    </location>
</feature>
<dbReference type="Gene3D" id="3.40.50.200">
    <property type="entry name" value="Peptidase S8/S53 domain"/>
    <property type="match status" value="1"/>
</dbReference>
<dbReference type="Pfam" id="PF00082">
    <property type="entry name" value="Peptidase_S8"/>
    <property type="match status" value="1"/>
</dbReference>
<dbReference type="InterPro" id="IPR036852">
    <property type="entry name" value="Peptidase_S8/S53_dom_sf"/>
</dbReference>
<feature type="region of interest" description="Disordered" evidence="7">
    <location>
        <begin position="47"/>
        <end position="66"/>
    </location>
</feature>
<evidence type="ECO:0000313" key="11">
    <source>
        <dbReference type="Proteomes" id="UP000266861"/>
    </source>
</evidence>
<keyword evidence="11" id="KW-1185">Reference proteome</keyword>
<feature type="active site" description="Charge relay system" evidence="5">
    <location>
        <position position="442"/>
    </location>
</feature>
<dbReference type="SUPFAM" id="SSF52743">
    <property type="entry name" value="Subtilisin-like"/>
    <property type="match status" value="1"/>
</dbReference>
<dbReference type="FunFam" id="3.40.50.200:FF:000007">
    <property type="entry name" value="Subtilisin-like serine protease"/>
    <property type="match status" value="1"/>
</dbReference>
<proteinExistence type="inferred from homology"/>
<gene>
    <name evidence="10" type="ORF">Glove_212g25</name>
</gene>
<keyword evidence="8" id="KW-0732">Signal</keyword>
<comment type="caution">
    <text evidence="10">The sequence shown here is derived from an EMBL/GenBank/DDBJ whole genome shotgun (WGS) entry which is preliminary data.</text>
</comment>
<keyword evidence="2 5" id="KW-0645">Protease</keyword>
<dbReference type="InterPro" id="IPR023828">
    <property type="entry name" value="Peptidase_S8_Ser-AS"/>
</dbReference>
<dbReference type="PROSITE" id="PS00136">
    <property type="entry name" value="SUBTILASE_ASP"/>
    <property type="match status" value="1"/>
</dbReference>
<reference evidence="10 11" key="1">
    <citation type="submission" date="2018-08" db="EMBL/GenBank/DDBJ databases">
        <title>Genome and evolution of the arbuscular mycorrhizal fungus Diversispora epigaea (formerly Glomus versiforme) and its bacterial endosymbionts.</title>
        <authorList>
            <person name="Sun X."/>
            <person name="Fei Z."/>
            <person name="Harrison M."/>
        </authorList>
    </citation>
    <scope>NUCLEOTIDE SEQUENCE [LARGE SCALE GENOMIC DNA]</scope>
    <source>
        <strain evidence="10 11">IT104</strain>
    </source>
</reference>
<feature type="active site" description="Charge relay system" evidence="5">
    <location>
        <position position="236"/>
    </location>
</feature>